<reference evidence="15" key="1">
    <citation type="submission" date="2025-08" db="UniProtKB">
        <authorList>
            <consortium name="RefSeq"/>
        </authorList>
    </citation>
    <scope>IDENTIFICATION</scope>
</reference>
<evidence type="ECO:0000256" key="11">
    <source>
        <dbReference type="SAM" id="MobiDB-lite"/>
    </source>
</evidence>
<dbReference type="SMART" id="SM00490">
    <property type="entry name" value="HELICc"/>
    <property type="match status" value="1"/>
</dbReference>
<sequence>MKTQKWEELDVRLSDSVLKTLKKLKFFNMTPVQTACIPLLLSGKDVAAEAVTGSGKTLAFLVPLLEILQKRQEKWKSMEVGAIIVSPTRELATQISEILGEFLRRIPSLKQVLLVGGTTLQEDAKKLKKGVNIIVATPGRLEDILSNCTSIHLSLCVKSLELLVLDEADRLLDLGFSASLDSILSYLPRLRRTGLFSATQTKELQQLIRAGLRNPALIIVKEKSNISTPVNLNNNYIIVQPEYKLSVMIDFIRSKGFQTKYMIFLSTCACVDYFSQIIKTLLPLIDIFAIHGKMKSKRYQVFNEFRNAKSGILICTDVMARGIDISEVNWVLQYDPPSTASSFVHRCGRTARIGNEGNALLFLLETEDAYVDFIKRNQKVELHRIEIEPSEDTMEECLKRMRALQQEDRLMFDKANRAFVAYVQAYSKHECSLILRLRDIDLGKLAMGFGLLKMPRMPELKGKNVSFFIGPEIDVNTIAYANKQRESHRMEKLTKYRNTGVWPNNHKRRQKQTESWSEAKRRKLEKQEKRSKRKEKKKLKQQLLTVSGKKRRKRINEEDLEDLAKDIALMKKFKRKKISQEEFDTAFGI</sequence>
<dbReference type="KEGG" id="dqu:106741723"/>
<dbReference type="FunFam" id="3.40.50.300:FF:001022">
    <property type="entry name" value="RNA helicase"/>
    <property type="match status" value="1"/>
</dbReference>
<evidence type="ECO:0000256" key="6">
    <source>
        <dbReference type="ARBA" id="ARBA00023054"/>
    </source>
</evidence>
<dbReference type="CDD" id="cd18787">
    <property type="entry name" value="SF2_C_DEAD"/>
    <property type="match status" value="1"/>
</dbReference>
<evidence type="ECO:0000256" key="4">
    <source>
        <dbReference type="ARBA" id="ARBA00022840"/>
    </source>
</evidence>
<feature type="compositionally biased region" description="Basic residues" evidence="11">
    <location>
        <begin position="520"/>
        <end position="540"/>
    </location>
</feature>
<accession>A0A6P3WV04</accession>
<dbReference type="PROSITE" id="PS00039">
    <property type="entry name" value="DEAD_ATP_HELICASE"/>
    <property type="match status" value="1"/>
</dbReference>
<dbReference type="InterPro" id="IPR027417">
    <property type="entry name" value="P-loop_NTPase"/>
</dbReference>
<comment type="function">
    <text evidence="10">RNA helicase.</text>
</comment>
<evidence type="ECO:0000256" key="2">
    <source>
        <dbReference type="ARBA" id="ARBA00022801"/>
    </source>
</evidence>
<dbReference type="InterPro" id="IPR014001">
    <property type="entry name" value="Helicase_ATP-bd"/>
</dbReference>
<dbReference type="PANTHER" id="PTHR24031">
    <property type="entry name" value="RNA HELICASE"/>
    <property type="match status" value="1"/>
</dbReference>
<keyword evidence="5 10" id="KW-0694">RNA-binding</keyword>
<gene>
    <name evidence="15" type="primary">LOC106741723</name>
</gene>
<dbReference type="GO" id="GO:0005524">
    <property type="term" value="F:ATP binding"/>
    <property type="evidence" value="ECO:0007669"/>
    <property type="project" value="UniProtKB-UniRule"/>
</dbReference>
<feature type="domain" description="Helicase ATP-binding" evidence="12">
    <location>
        <begin position="37"/>
        <end position="218"/>
    </location>
</feature>
<comment type="domain">
    <text evidence="10">The Q motif is unique to and characteristic of the DEAD box family of RNA helicases and controls ATP binding and hydrolysis.</text>
</comment>
<keyword evidence="4 9" id="KW-0067">ATP-binding</keyword>
<dbReference type="Pfam" id="PF00270">
    <property type="entry name" value="DEAD"/>
    <property type="match status" value="1"/>
</dbReference>
<keyword evidence="14" id="KW-1185">Reference proteome</keyword>
<evidence type="ECO:0000256" key="10">
    <source>
        <dbReference type="RuleBase" id="RU365068"/>
    </source>
</evidence>
<dbReference type="CDD" id="cd17960">
    <property type="entry name" value="DEADc_DDX55"/>
    <property type="match status" value="1"/>
</dbReference>
<dbReference type="SUPFAM" id="SSF52540">
    <property type="entry name" value="P-loop containing nucleoside triphosphate hydrolases"/>
    <property type="match status" value="2"/>
</dbReference>
<keyword evidence="3 9" id="KW-0347">Helicase</keyword>
<dbReference type="OrthoDB" id="7396459at2759"/>
<evidence type="ECO:0000256" key="5">
    <source>
        <dbReference type="ARBA" id="ARBA00022884"/>
    </source>
</evidence>
<evidence type="ECO:0000256" key="1">
    <source>
        <dbReference type="ARBA" id="ARBA00022741"/>
    </source>
</evidence>
<comment type="catalytic activity">
    <reaction evidence="8 10">
        <text>ATP + H2O = ADP + phosphate + H(+)</text>
        <dbReference type="Rhea" id="RHEA:13065"/>
        <dbReference type="ChEBI" id="CHEBI:15377"/>
        <dbReference type="ChEBI" id="CHEBI:15378"/>
        <dbReference type="ChEBI" id="CHEBI:30616"/>
        <dbReference type="ChEBI" id="CHEBI:43474"/>
        <dbReference type="ChEBI" id="CHEBI:456216"/>
        <dbReference type="EC" id="3.6.4.13"/>
    </reaction>
</comment>
<evidence type="ECO:0000256" key="8">
    <source>
        <dbReference type="ARBA" id="ARBA00047984"/>
    </source>
</evidence>
<dbReference type="GeneID" id="106741723"/>
<dbReference type="Pfam" id="PF13959">
    <property type="entry name" value="CTE_SPB4"/>
    <property type="match status" value="1"/>
</dbReference>
<dbReference type="PROSITE" id="PS51192">
    <property type="entry name" value="HELICASE_ATP_BIND_1"/>
    <property type="match status" value="1"/>
</dbReference>
<evidence type="ECO:0000313" key="14">
    <source>
        <dbReference type="Proteomes" id="UP000515204"/>
    </source>
</evidence>
<evidence type="ECO:0000259" key="13">
    <source>
        <dbReference type="PROSITE" id="PS51194"/>
    </source>
</evidence>
<keyword evidence="6" id="KW-0175">Coiled coil</keyword>
<evidence type="ECO:0000256" key="3">
    <source>
        <dbReference type="ARBA" id="ARBA00022806"/>
    </source>
</evidence>
<dbReference type="PROSITE" id="PS51194">
    <property type="entry name" value="HELICASE_CTER"/>
    <property type="match status" value="1"/>
</dbReference>
<evidence type="ECO:0000256" key="7">
    <source>
        <dbReference type="ARBA" id="ARBA00038002"/>
    </source>
</evidence>
<dbReference type="EC" id="3.6.4.13" evidence="10"/>
<dbReference type="Proteomes" id="UP000515204">
    <property type="component" value="Unplaced"/>
</dbReference>
<dbReference type="InterPro" id="IPR025313">
    <property type="entry name" value="SPB4-like_CTE"/>
</dbReference>
<dbReference type="RefSeq" id="XP_014469489.1">
    <property type="nucleotide sequence ID" value="XM_014614003.1"/>
</dbReference>
<evidence type="ECO:0000256" key="9">
    <source>
        <dbReference type="RuleBase" id="RU000492"/>
    </source>
</evidence>
<dbReference type="SMART" id="SM00487">
    <property type="entry name" value="DEXDc"/>
    <property type="match status" value="1"/>
</dbReference>
<dbReference type="FunFam" id="3.40.50.300:FF:000877">
    <property type="entry name" value="RNA helicase"/>
    <property type="match status" value="1"/>
</dbReference>
<evidence type="ECO:0000259" key="12">
    <source>
        <dbReference type="PROSITE" id="PS51192"/>
    </source>
</evidence>
<feature type="domain" description="Helicase C-terminal" evidence="13">
    <location>
        <begin position="231"/>
        <end position="398"/>
    </location>
</feature>
<keyword evidence="2 9" id="KW-0378">Hydrolase</keyword>
<dbReference type="Gene3D" id="3.40.50.300">
    <property type="entry name" value="P-loop containing nucleotide triphosphate hydrolases"/>
    <property type="match status" value="2"/>
</dbReference>
<feature type="region of interest" description="Disordered" evidence="11">
    <location>
        <begin position="486"/>
        <end position="551"/>
    </location>
</feature>
<dbReference type="Pfam" id="PF00271">
    <property type="entry name" value="Helicase_C"/>
    <property type="match status" value="1"/>
</dbReference>
<dbReference type="InterPro" id="IPR011545">
    <property type="entry name" value="DEAD/DEAH_box_helicase_dom"/>
</dbReference>
<proteinExistence type="inferred from homology"/>
<dbReference type="InterPro" id="IPR001650">
    <property type="entry name" value="Helicase_C-like"/>
</dbReference>
<organism evidence="14 15">
    <name type="scientific">Dinoponera quadriceps</name>
    <name type="common">South American ant</name>
    <dbReference type="NCBI Taxonomy" id="609295"/>
    <lineage>
        <taxon>Eukaryota</taxon>
        <taxon>Metazoa</taxon>
        <taxon>Ecdysozoa</taxon>
        <taxon>Arthropoda</taxon>
        <taxon>Hexapoda</taxon>
        <taxon>Insecta</taxon>
        <taxon>Pterygota</taxon>
        <taxon>Neoptera</taxon>
        <taxon>Endopterygota</taxon>
        <taxon>Hymenoptera</taxon>
        <taxon>Apocrita</taxon>
        <taxon>Aculeata</taxon>
        <taxon>Formicoidea</taxon>
        <taxon>Formicidae</taxon>
        <taxon>Ponerinae</taxon>
        <taxon>Ponerini</taxon>
        <taxon>Dinoponera</taxon>
    </lineage>
</organism>
<dbReference type="AlphaFoldDB" id="A0A6P3WV04"/>
<dbReference type="GO" id="GO:0003723">
    <property type="term" value="F:RNA binding"/>
    <property type="evidence" value="ECO:0007669"/>
    <property type="project" value="UniProtKB-UniRule"/>
</dbReference>
<dbReference type="InterPro" id="IPR000629">
    <property type="entry name" value="RNA-helicase_DEAD-box_CS"/>
</dbReference>
<evidence type="ECO:0000313" key="15">
    <source>
        <dbReference type="RefSeq" id="XP_014469489.1"/>
    </source>
</evidence>
<protein>
    <recommendedName>
        <fullName evidence="10">ATP-dependent RNA helicase</fullName>
        <ecNumber evidence="10">3.6.4.13</ecNumber>
    </recommendedName>
</protein>
<dbReference type="GO" id="GO:0016787">
    <property type="term" value="F:hydrolase activity"/>
    <property type="evidence" value="ECO:0007669"/>
    <property type="project" value="UniProtKB-KW"/>
</dbReference>
<keyword evidence="1 9" id="KW-0547">Nucleotide-binding</keyword>
<comment type="similarity">
    <text evidence="7">Belongs to the DEAD box helicase family. DDX55/SPB4 subfamily.</text>
</comment>
<dbReference type="SMART" id="SM01178">
    <property type="entry name" value="DUF4217"/>
    <property type="match status" value="1"/>
</dbReference>
<dbReference type="GO" id="GO:0003724">
    <property type="term" value="F:RNA helicase activity"/>
    <property type="evidence" value="ECO:0007669"/>
    <property type="project" value="UniProtKB-EC"/>
</dbReference>
<dbReference type="Pfam" id="PF23681">
    <property type="entry name" value="CTT_SPB4"/>
    <property type="match status" value="1"/>
</dbReference>
<name>A0A6P3WV04_DINQU</name>
<dbReference type="InterPro" id="IPR056330">
    <property type="entry name" value="CTT_SPB4"/>
</dbReference>